<dbReference type="SUPFAM" id="SSF46689">
    <property type="entry name" value="Homeodomain-like"/>
    <property type="match status" value="1"/>
</dbReference>
<dbReference type="Pfam" id="PF00440">
    <property type="entry name" value="TetR_N"/>
    <property type="match status" value="1"/>
</dbReference>
<dbReference type="PANTHER" id="PTHR43479:SF11">
    <property type="entry name" value="ACREF_ENVCD OPERON REPRESSOR-RELATED"/>
    <property type="match status" value="1"/>
</dbReference>
<proteinExistence type="predicted"/>
<dbReference type="PANTHER" id="PTHR43479">
    <property type="entry name" value="ACREF/ENVCD OPERON REPRESSOR-RELATED"/>
    <property type="match status" value="1"/>
</dbReference>
<dbReference type="Gene3D" id="1.10.357.10">
    <property type="entry name" value="Tetracycline Repressor, domain 2"/>
    <property type="match status" value="1"/>
</dbReference>
<dbReference type="RefSeq" id="WP_062124906.1">
    <property type="nucleotide sequence ID" value="NZ_BAZW01000018.1"/>
</dbReference>
<keyword evidence="5" id="KW-1185">Reference proteome</keyword>
<dbReference type="InterPro" id="IPR050624">
    <property type="entry name" value="HTH-type_Tx_Regulator"/>
</dbReference>
<dbReference type="OrthoDB" id="494991at2"/>
<name>A0A0E9LX37_9BACT</name>
<dbReference type="InterPro" id="IPR009057">
    <property type="entry name" value="Homeodomain-like_sf"/>
</dbReference>
<dbReference type="GO" id="GO:0003677">
    <property type="term" value="F:DNA binding"/>
    <property type="evidence" value="ECO:0007669"/>
    <property type="project" value="UniProtKB-UniRule"/>
</dbReference>
<gene>
    <name evidence="4" type="ORF">JCM15548_12390</name>
</gene>
<comment type="caution">
    <text evidence="4">The sequence shown here is derived from an EMBL/GenBank/DDBJ whole genome shotgun (WGS) entry which is preliminary data.</text>
</comment>
<keyword evidence="1 2" id="KW-0238">DNA-binding</keyword>
<protein>
    <submittedName>
        <fullName evidence="4">Transcriptional regulator, TetR family</fullName>
    </submittedName>
</protein>
<dbReference type="PROSITE" id="PS50977">
    <property type="entry name" value="HTH_TETR_2"/>
    <property type="match status" value="1"/>
</dbReference>
<dbReference type="PRINTS" id="PR00455">
    <property type="entry name" value="HTHTETR"/>
</dbReference>
<feature type="domain" description="HTH tetR-type" evidence="3">
    <location>
        <begin position="5"/>
        <end position="65"/>
    </location>
</feature>
<organism evidence="4 5">
    <name type="scientific">Geofilum rubicundum JCM 15548</name>
    <dbReference type="NCBI Taxonomy" id="1236989"/>
    <lineage>
        <taxon>Bacteria</taxon>
        <taxon>Pseudomonadati</taxon>
        <taxon>Bacteroidota</taxon>
        <taxon>Bacteroidia</taxon>
        <taxon>Marinilabiliales</taxon>
        <taxon>Marinilabiliaceae</taxon>
        <taxon>Geofilum</taxon>
    </lineage>
</organism>
<evidence type="ECO:0000313" key="4">
    <source>
        <dbReference type="EMBL" id="GAO30137.1"/>
    </source>
</evidence>
<dbReference type="Proteomes" id="UP000032900">
    <property type="component" value="Unassembled WGS sequence"/>
</dbReference>
<dbReference type="InterPro" id="IPR001647">
    <property type="entry name" value="HTH_TetR"/>
</dbReference>
<evidence type="ECO:0000259" key="3">
    <source>
        <dbReference type="PROSITE" id="PS50977"/>
    </source>
</evidence>
<evidence type="ECO:0000256" key="1">
    <source>
        <dbReference type="ARBA" id="ARBA00023125"/>
    </source>
</evidence>
<dbReference type="Gene3D" id="1.10.10.60">
    <property type="entry name" value="Homeodomain-like"/>
    <property type="match status" value="1"/>
</dbReference>
<dbReference type="AlphaFoldDB" id="A0A0E9LX37"/>
<reference evidence="4 5" key="1">
    <citation type="journal article" date="2015" name="Microbes Environ.">
        <title>Distribution and evolution of nitrogen fixation genes in the phylum bacteroidetes.</title>
        <authorList>
            <person name="Inoue J."/>
            <person name="Oshima K."/>
            <person name="Suda W."/>
            <person name="Sakamoto M."/>
            <person name="Iino T."/>
            <person name="Noda S."/>
            <person name="Hongoh Y."/>
            <person name="Hattori M."/>
            <person name="Ohkuma M."/>
        </authorList>
    </citation>
    <scope>NUCLEOTIDE SEQUENCE [LARGE SCALE GENOMIC DNA]</scope>
    <source>
        <strain evidence="4">JCM 15548</strain>
    </source>
</reference>
<evidence type="ECO:0000256" key="2">
    <source>
        <dbReference type="PROSITE-ProRule" id="PRU00335"/>
    </source>
</evidence>
<dbReference type="STRING" id="1236989.JCM15548_12390"/>
<dbReference type="EMBL" id="BAZW01000018">
    <property type="protein sequence ID" value="GAO30137.1"/>
    <property type="molecule type" value="Genomic_DNA"/>
</dbReference>
<evidence type="ECO:0000313" key="5">
    <source>
        <dbReference type="Proteomes" id="UP000032900"/>
    </source>
</evidence>
<sequence length="198" mass="23202">MRKLNKKQASLLNTGRQLFWKYGFKRVTIEEICREANTSKMTFYKYFPNKLELAKAVFDSVVDESLAHFQKILHADLPPSDKMKQLLMAKMEGTHDISKEFLADFYGDAELGLKDHIEQKTQETWSTMRKDFERAQENGLFRKDLNLDFYIYVSQKMIEIINDPYLNSLYSSADQLIMEFTNLLLYGVSPHKYPLCVA</sequence>
<accession>A0A0E9LX37</accession>
<feature type="DNA-binding region" description="H-T-H motif" evidence="2">
    <location>
        <begin position="28"/>
        <end position="47"/>
    </location>
</feature>